<evidence type="ECO:0000259" key="6">
    <source>
        <dbReference type="Pfam" id="PF00122"/>
    </source>
</evidence>
<dbReference type="Pfam" id="PF00702">
    <property type="entry name" value="Hydrolase"/>
    <property type="match status" value="1"/>
</dbReference>
<proteinExistence type="predicted"/>
<keyword evidence="5" id="KW-0812">Transmembrane</keyword>
<feature type="transmembrane region" description="Helical" evidence="5">
    <location>
        <begin position="248"/>
        <end position="268"/>
    </location>
</feature>
<accession>A0AAW5HWL7</accession>
<evidence type="ECO:0000256" key="2">
    <source>
        <dbReference type="ARBA" id="ARBA00022723"/>
    </source>
</evidence>
<dbReference type="EMBL" id="JAEUWV010000028">
    <property type="protein sequence ID" value="MCO6395445.1"/>
    <property type="molecule type" value="Genomic_DNA"/>
</dbReference>
<dbReference type="Gene3D" id="3.40.1110.10">
    <property type="entry name" value="Calcium-transporting ATPase, cytoplasmic domain N"/>
    <property type="match status" value="1"/>
</dbReference>
<comment type="caution">
    <text evidence="7">The sequence shown here is derived from an EMBL/GenBank/DDBJ whole genome shotgun (WGS) entry which is preliminary data.</text>
</comment>
<feature type="compositionally biased region" description="Basic residues" evidence="4">
    <location>
        <begin position="125"/>
        <end position="139"/>
    </location>
</feature>
<dbReference type="InterPro" id="IPR023299">
    <property type="entry name" value="ATPase_P-typ_cyto_dom_N"/>
</dbReference>
<feature type="transmembrane region" description="Helical" evidence="5">
    <location>
        <begin position="444"/>
        <end position="466"/>
    </location>
</feature>
<dbReference type="GO" id="GO:0043682">
    <property type="term" value="F:P-type divalent copper transporter activity"/>
    <property type="evidence" value="ECO:0007669"/>
    <property type="project" value="TreeGrafter"/>
</dbReference>
<dbReference type="InterPro" id="IPR008250">
    <property type="entry name" value="ATPase_P-typ_transduc_dom_A_sf"/>
</dbReference>
<sequence>MADNVTRSIDDARLAAKDAGFDPDSRHSEDSNGNPLRPHASYAFELEGLEDGAQLRDIEEALEELPGVQARLVYPTKMAWVTAPDTTAPHTIAEVMQRFGVEVQLTDSTLRRRAQGHSVVDHTLPRRGTRGMSGRMRRMKEHEQRSLRTARASGFVRTARRRRGMMRGQDVLFTARDLVTPLRMWIAIVLSIPVVLMAYVPQFQFPGWQWCSLALSTPVALWCAFPFHRAMLGGVRRGISALDGASSIAILAAWLWSLVAVVLTSAGQIGWTTSSGWVPHQMGHDVEIFFEVSCAVTTLLLVGRYFTMRARPRLMEDLQARNPDPDAVYKVVRRSRAGNVTEEDFPAVELNKGDDVYVHAGEIIPADGEVVGGSGVLNPQIIDAREPSEVKVGSTVRAGSVLRSGKIKMRVERVGHTTRLGAVERWVDAVLRHQNEATLMSTRAAGLLIPAAYALAILDFGLWVLLTGNYNAGFSTALAILVVVAPVALAISPSLAIRLGIESAVRNGILIRDGETFRALESTDTAVFNRVGTLVKPQMTVETVTAERGESPEMVMRVAGALSVESNHPSARAMVKAAREARDGRTKSADVPSWIEMSNEEITPGGEFRGRLTLTYGDEDEDRTESFDACLWRPTNLSQLHGRLAMAATAGGTPVVVRWRGKDRGVITLYDPAKDDAHEAINRLEQMGVETVMLTRDTYPVARRFADFLGMSNVLAGITAPDKPGAVRAIHTKGATVAMIGDATALPTIKVADVGLLYATDDIIDAQSSTIARACNAVLIRDDVSAVPQLIAHARRVCHIIDYNMIFAWAYNSTAIVLAAIGVLPPVGATLLMLGSSLVIEAHSSRANHFPS</sequence>
<comment type="subcellular location">
    <subcellularLocation>
        <location evidence="1">Membrane</location>
        <topology evidence="1">Multi-pass membrane protein</topology>
    </subcellularLocation>
</comment>
<dbReference type="Gene3D" id="2.70.150.10">
    <property type="entry name" value="Calcium-transporting ATPase, cytoplasmic transduction domain A"/>
    <property type="match status" value="1"/>
</dbReference>
<organism evidence="7 8">
    <name type="scientific">Corynebacterium lipophilum</name>
    <dbReference type="NCBI Taxonomy" id="2804918"/>
    <lineage>
        <taxon>Bacteria</taxon>
        <taxon>Bacillati</taxon>
        <taxon>Actinomycetota</taxon>
        <taxon>Actinomycetes</taxon>
        <taxon>Mycobacteriales</taxon>
        <taxon>Corynebacteriaceae</taxon>
        <taxon>Corynebacterium</taxon>
    </lineage>
</organism>
<dbReference type="RefSeq" id="WP_252932160.1">
    <property type="nucleotide sequence ID" value="NZ_JAEUWV010000028.1"/>
</dbReference>
<feature type="transmembrane region" description="Helical" evidence="5">
    <location>
        <begin position="182"/>
        <end position="201"/>
    </location>
</feature>
<evidence type="ECO:0000313" key="7">
    <source>
        <dbReference type="EMBL" id="MCO6395445.1"/>
    </source>
</evidence>
<dbReference type="InterPro" id="IPR036412">
    <property type="entry name" value="HAD-like_sf"/>
</dbReference>
<dbReference type="InterPro" id="IPR059000">
    <property type="entry name" value="ATPase_P-type_domA"/>
</dbReference>
<feature type="transmembrane region" description="Helical" evidence="5">
    <location>
        <begin position="207"/>
        <end position="227"/>
    </location>
</feature>
<keyword evidence="2" id="KW-0479">Metal-binding</keyword>
<name>A0AAW5HWL7_9CORY</name>
<gene>
    <name evidence="7" type="ORF">JMN37_10775</name>
</gene>
<feature type="compositionally biased region" description="Basic and acidic residues" evidence="4">
    <location>
        <begin position="8"/>
        <end position="30"/>
    </location>
</feature>
<protein>
    <submittedName>
        <fullName evidence="7">Cation-translocating P-type ATPase</fullName>
    </submittedName>
</protein>
<evidence type="ECO:0000313" key="8">
    <source>
        <dbReference type="Proteomes" id="UP001205920"/>
    </source>
</evidence>
<reference evidence="7 8" key="1">
    <citation type="submission" date="2021-01" db="EMBL/GenBank/DDBJ databases">
        <title>Identification and Characterization of Corynebacterium sp.</title>
        <authorList>
            <person name="Luo Q."/>
            <person name="Qu P."/>
            <person name="Chen Q."/>
        </authorList>
    </citation>
    <scope>NUCLEOTIDE SEQUENCE [LARGE SCALE GENOMIC DNA]</scope>
    <source>
        <strain evidence="7 8">MC-18</strain>
    </source>
</reference>
<dbReference type="InterPro" id="IPR023214">
    <property type="entry name" value="HAD_sf"/>
</dbReference>
<dbReference type="Pfam" id="PF00122">
    <property type="entry name" value="E1-E2_ATPase"/>
    <property type="match status" value="1"/>
</dbReference>
<dbReference type="GO" id="GO:0000166">
    <property type="term" value="F:nucleotide binding"/>
    <property type="evidence" value="ECO:0007669"/>
    <property type="project" value="InterPro"/>
</dbReference>
<feature type="transmembrane region" description="Helical" evidence="5">
    <location>
        <begin position="815"/>
        <end position="840"/>
    </location>
</feature>
<evidence type="ECO:0000256" key="4">
    <source>
        <dbReference type="SAM" id="MobiDB-lite"/>
    </source>
</evidence>
<evidence type="ECO:0000256" key="3">
    <source>
        <dbReference type="ARBA" id="ARBA00022967"/>
    </source>
</evidence>
<dbReference type="Proteomes" id="UP001205920">
    <property type="component" value="Unassembled WGS sequence"/>
</dbReference>
<dbReference type="GO" id="GO:0055070">
    <property type="term" value="P:copper ion homeostasis"/>
    <property type="evidence" value="ECO:0007669"/>
    <property type="project" value="TreeGrafter"/>
</dbReference>
<keyword evidence="3" id="KW-1278">Translocase</keyword>
<dbReference type="AlphaFoldDB" id="A0AAW5HWL7"/>
<feature type="region of interest" description="Disordered" evidence="4">
    <location>
        <begin position="1"/>
        <end position="39"/>
    </location>
</feature>
<feature type="transmembrane region" description="Helical" evidence="5">
    <location>
        <begin position="288"/>
        <end position="306"/>
    </location>
</feature>
<feature type="region of interest" description="Disordered" evidence="4">
    <location>
        <begin position="123"/>
        <end position="142"/>
    </location>
</feature>
<dbReference type="Gene3D" id="3.40.50.1000">
    <property type="entry name" value="HAD superfamily/HAD-like"/>
    <property type="match status" value="1"/>
</dbReference>
<keyword evidence="8" id="KW-1185">Reference proteome</keyword>
<dbReference type="SUPFAM" id="SSF56784">
    <property type="entry name" value="HAD-like"/>
    <property type="match status" value="1"/>
</dbReference>
<dbReference type="GO" id="GO:0016020">
    <property type="term" value="C:membrane"/>
    <property type="evidence" value="ECO:0007669"/>
    <property type="project" value="TreeGrafter"/>
</dbReference>
<keyword evidence="5" id="KW-1133">Transmembrane helix</keyword>
<evidence type="ECO:0000256" key="1">
    <source>
        <dbReference type="ARBA" id="ARBA00004141"/>
    </source>
</evidence>
<dbReference type="PANTHER" id="PTHR43520:SF8">
    <property type="entry name" value="P-TYPE CU(+) TRANSPORTER"/>
    <property type="match status" value="1"/>
</dbReference>
<evidence type="ECO:0000256" key="5">
    <source>
        <dbReference type="SAM" id="Phobius"/>
    </source>
</evidence>
<dbReference type="SUPFAM" id="SSF81653">
    <property type="entry name" value="Calcium ATPase, transduction domain A"/>
    <property type="match status" value="1"/>
</dbReference>
<feature type="transmembrane region" description="Helical" evidence="5">
    <location>
        <begin position="472"/>
        <end position="491"/>
    </location>
</feature>
<feature type="domain" description="P-type ATPase A" evidence="6">
    <location>
        <begin position="333"/>
        <end position="425"/>
    </location>
</feature>
<keyword evidence="5" id="KW-0472">Membrane</keyword>
<dbReference type="PANTHER" id="PTHR43520">
    <property type="entry name" value="ATP7, ISOFORM B"/>
    <property type="match status" value="1"/>
</dbReference>
<dbReference type="GO" id="GO:0005507">
    <property type="term" value="F:copper ion binding"/>
    <property type="evidence" value="ECO:0007669"/>
    <property type="project" value="TreeGrafter"/>
</dbReference>